<gene>
    <name evidence="1" type="ORF">S01H4_23987</name>
</gene>
<dbReference type="NCBIfam" id="NF047352">
    <property type="entry name" value="P_loop_sacsin"/>
    <property type="match status" value="1"/>
</dbReference>
<name>X1AHQ9_9ZZZZ</name>
<proteinExistence type="predicted"/>
<organism evidence="1">
    <name type="scientific">marine sediment metagenome</name>
    <dbReference type="NCBI Taxonomy" id="412755"/>
    <lineage>
        <taxon>unclassified sequences</taxon>
        <taxon>metagenomes</taxon>
        <taxon>ecological metagenomes</taxon>
    </lineage>
</organism>
<comment type="caution">
    <text evidence="1">The sequence shown here is derived from an EMBL/GenBank/DDBJ whole genome shotgun (WGS) entry which is preliminary data.</text>
</comment>
<dbReference type="AlphaFoldDB" id="X1AHQ9"/>
<dbReference type="EMBL" id="BART01011211">
    <property type="protein sequence ID" value="GAG82145.1"/>
    <property type="molecule type" value="Genomic_DNA"/>
</dbReference>
<accession>X1AHQ9</accession>
<dbReference type="Gene3D" id="3.30.565.10">
    <property type="entry name" value="Histidine kinase-like ATPase, C-terminal domain"/>
    <property type="match status" value="1"/>
</dbReference>
<protein>
    <recommendedName>
        <fullName evidence="2">Histidine kinase/HSP90-like ATPase domain-containing protein</fullName>
    </recommendedName>
</protein>
<evidence type="ECO:0000313" key="1">
    <source>
        <dbReference type="EMBL" id="GAG82145.1"/>
    </source>
</evidence>
<evidence type="ECO:0008006" key="2">
    <source>
        <dbReference type="Google" id="ProtNLM"/>
    </source>
</evidence>
<dbReference type="SUPFAM" id="SSF55874">
    <property type="entry name" value="ATPase domain of HSP90 chaperone/DNA topoisomerase II/histidine kinase"/>
    <property type="match status" value="1"/>
</dbReference>
<sequence length="171" mass="19941">MEIEKEFKNGNLIRKRIIYPAYQTTHRFHNLYSDVRTWVRELIQNADDANAETIQFNVNIQKKEIEVINNGHPFDSKDIERLLTPCLGGKDFEQTGAMNLGALSVLSISDSFYYHSGETLLKFEMDHESEDFVPYINETYESNFNGTRLVLPFHSRLSSDDLKKLDKIKFK</sequence>
<reference evidence="1" key="1">
    <citation type="journal article" date="2014" name="Front. Microbiol.">
        <title>High frequency of phylogenetically diverse reductive dehalogenase-homologous genes in deep subseafloor sedimentary metagenomes.</title>
        <authorList>
            <person name="Kawai M."/>
            <person name="Futagami T."/>
            <person name="Toyoda A."/>
            <person name="Takaki Y."/>
            <person name="Nishi S."/>
            <person name="Hori S."/>
            <person name="Arai W."/>
            <person name="Tsubouchi T."/>
            <person name="Morono Y."/>
            <person name="Uchiyama I."/>
            <person name="Ito T."/>
            <person name="Fujiyama A."/>
            <person name="Inagaki F."/>
            <person name="Takami H."/>
        </authorList>
    </citation>
    <scope>NUCLEOTIDE SEQUENCE</scope>
    <source>
        <strain evidence="1">Expedition CK06-06</strain>
    </source>
</reference>
<dbReference type="InterPro" id="IPR036890">
    <property type="entry name" value="HATPase_C_sf"/>
</dbReference>